<dbReference type="InterPro" id="IPR039447">
    <property type="entry name" value="UreH-like_TM_dom"/>
</dbReference>
<evidence type="ECO:0000313" key="3">
    <source>
        <dbReference type="EMBL" id="PTD96163.1"/>
    </source>
</evidence>
<feature type="transmembrane region" description="Helical" evidence="1">
    <location>
        <begin position="168"/>
        <end position="188"/>
    </location>
</feature>
<dbReference type="Proteomes" id="UP000241193">
    <property type="component" value="Unassembled WGS sequence"/>
</dbReference>
<accession>A0A2T4IEH8</accession>
<sequence length="231" mass="23883">MSALAGHAPAIYVGAVAAGLLGSAHCLGMCGGLVSAFFMRLQARGAAPYLIYHFARIAVYAVIGFLAALLGAVLISSGRFGLAQGALQIVAGIIIIGLGLDLIGRLPFRNRLSFAPVAWLRRQFGEAGRHGPLAGAGIGGAINALMPCSLTMAMAFQASASPTPVHGMALMLAFGFGTLPSMLAASWLFGRLGIGARSWLLKAAALTIVLMGAATLWQGIRYYLVMARLVL</sequence>
<keyword evidence="1" id="KW-0812">Transmembrane</keyword>
<dbReference type="RefSeq" id="WP_107493823.1">
    <property type="nucleotide sequence ID" value="NZ_PZKC01000008.1"/>
</dbReference>
<name>A0A2T4IEH8_9RHOO</name>
<reference evidence="3 4" key="1">
    <citation type="submission" date="2018-03" db="EMBL/GenBank/DDBJ databases">
        <authorList>
            <person name="Keele B.F."/>
        </authorList>
    </citation>
    <scope>NUCLEOTIDE SEQUENCE [LARGE SCALE GENOMIC DNA]</scope>
    <source>
        <strain evidence="3 4">D20</strain>
    </source>
</reference>
<organism evidence="3 4">
    <name type="scientific">Pseudothauera lacus</name>
    <dbReference type="NCBI Taxonomy" id="2136175"/>
    <lineage>
        <taxon>Bacteria</taxon>
        <taxon>Pseudomonadati</taxon>
        <taxon>Pseudomonadota</taxon>
        <taxon>Betaproteobacteria</taxon>
        <taxon>Rhodocyclales</taxon>
        <taxon>Zoogloeaceae</taxon>
        <taxon>Pseudothauera</taxon>
    </lineage>
</organism>
<evidence type="ECO:0000259" key="2">
    <source>
        <dbReference type="Pfam" id="PF13386"/>
    </source>
</evidence>
<comment type="caution">
    <text evidence="3">The sequence shown here is derived from an EMBL/GenBank/DDBJ whole genome shotgun (WGS) entry which is preliminary data.</text>
</comment>
<dbReference type="Pfam" id="PF13386">
    <property type="entry name" value="DsbD_2"/>
    <property type="match status" value="1"/>
</dbReference>
<proteinExistence type="predicted"/>
<feature type="domain" description="Urease accessory protein UreH-like transmembrane" evidence="2">
    <location>
        <begin position="15"/>
        <end position="213"/>
    </location>
</feature>
<evidence type="ECO:0000313" key="4">
    <source>
        <dbReference type="Proteomes" id="UP000241193"/>
    </source>
</evidence>
<keyword evidence="1" id="KW-1133">Transmembrane helix</keyword>
<feature type="transmembrane region" description="Helical" evidence="1">
    <location>
        <begin position="81"/>
        <end position="103"/>
    </location>
</feature>
<dbReference type="PANTHER" id="PTHR42208">
    <property type="entry name" value="HEAVY METAL TRANSPORTER-RELATED"/>
    <property type="match status" value="1"/>
</dbReference>
<feature type="transmembrane region" description="Helical" evidence="1">
    <location>
        <begin position="12"/>
        <end position="38"/>
    </location>
</feature>
<feature type="transmembrane region" description="Helical" evidence="1">
    <location>
        <begin position="131"/>
        <end position="156"/>
    </location>
</feature>
<dbReference type="AlphaFoldDB" id="A0A2T4IEH8"/>
<protein>
    <submittedName>
        <fullName evidence="3">Sulfite exporter TauE/SafE family protein</fullName>
    </submittedName>
</protein>
<feature type="transmembrane region" description="Helical" evidence="1">
    <location>
        <begin position="200"/>
        <end position="220"/>
    </location>
</feature>
<keyword evidence="1" id="KW-0472">Membrane</keyword>
<dbReference type="OrthoDB" id="9798690at2"/>
<keyword evidence="4" id="KW-1185">Reference proteome</keyword>
<dbReference type="EMBL" id="PZKC01000008">
    <property type="protein sequence ID" value="PTD96163.1"/>
    <property type="molecule type" value="Genomic_DNA"/>
</dbReference>
<evidence type="ECO:0000256" key="1">
    <source>
        <dbReference type="SAM" id="Phobius"/>
    </source>
</evidence>
<feature type="transmembrane region" description="Helical" evidence="1">
    <location>
        <begin position="50"/>
        <end position="75"/>
    </location>
</feature>
<gene>
    <name evidence="3" type="ORF">C8261_11355</name>
</gene>
<dbReference type="PANTHER" id="PTHR42208:SF1">
    <property type="entry name" value="HEAVY METAL TRANSPORTER"/>
    <property type="match status" value="1"/>
</dbReference>
<reference evidence="3 4" key="2">
    <citation type="submission" date="2018-04" db="EMBL/GenBank/DDBJ databases">
        <title>Thauera lacus sp. nov., isolated from an saline lake in Inner Mongolia, China.</title>
        <authorList>
            <person name="Liang Q.-Y."/>
        </authorList>
    </citation>
    <scope>NUCLEOTIDE SEQUENCE [LARGE SCALE GENOMIC DNA]</scope>
    <source>
        <strain evidence="3 4">D20</strain>
    </source>
</reference>